<gene>
    <name evidence="3" type="ORF">ASPVEDRAFT_270708</name>
</gene>
<keyword evidence="2" id="KW-0472">Membrane</keyword>
<dbReference type="AlphaFoldDB" id="A0A1L9P6H1"/>
<evidence type="ECO:0000313" key="4">
    <source>
        <dbReference type="Proteomes" id="UP000184073"/>
    </source>
</evidence>
<organism evidence="3 4">
    <name type="scientific">Aspergillus versicolor CBS 583.65</name>
    <dbReference type="NCBI Taxonomy" id="1036611"/>
    <lineage>
        <taxon>Eukaryota</taxon>
        <taxon>Fungi</taxon>
        <taxon>Dikarya</taxon>
        <taxon>Ascomycota</taxon>
        <taxon>Pezizomycotina</taxon>
        <taxon>Eurotiomycetes</taxon>
        <taxon>Eurotiomycetidae</taxon>
        <taxon>Eurotiales</taxon>
        <taxon>Aspergillaceae</taxon>
        <taxon>Aspergillus</taxon>
        <taxon>Aspergillus subgen. Nidulantes</taxon>
    </lineage>
</organism>
<dbReference type="EMBL" id="KV878125">
    <property type="protein sequence ID" value="OJI97092.1"/>
    <property type="molecule type" value="Genomic_DNA"/>
</dbReference>
<protein>
    <submittedName>
        <fullName evidence="3">Uncharacterized protein</fullName>
    </submittedName>
</protein>
<dbReference type="Proteomes" id="UP000184073">
    <property type="component" value="Unassembled WGS sequence"/>
</dbReference>
<proteinExistence type="predicted"/>
<dbReference type="RefSeq" id="XP_040662855.1">
    <property type="nucleotide sequence ID" value="XM_040809976.1"/>
</dbReference>
<keyword evidence="4" id="KW-1185">Reference proteome</keyword>
<evidence type="ECO:0000256" key="2">
    <source>
        <dbReference type="SAM" id="Phobius"/>
    </source>
</evidence>
<dbReference type="VEuPathDB" id="FungiDB:ASPVEDRAFT_270708"/>
<keyword evidence="2" id="KW-0812">Transmembrane</keyword>
<reference evidence="4" key="1">
    <citation type="journal article" date="2017" name="Genome Biol.">
        <title>Comparative genomics reveals high biological diversity and specific adaptations in the industrially and medically important fungal genus Aspergillus.</title>
        <authorList>
            <person name="de Vries R.P."/>
            <person name="Riley R."/>
            <person name="Wiebenga A."/>
            <person name="Aguilar-Osorio G."/>
            <person name="Amillis S."/>
            <person name="Uchima C.A."/>
            <person name="Anderluh G."/>
            <person name="Asadollahi M."/>
            <person name="Askin M."/>
            <person name="Barry K."/>
            <person name="Battaglia E."/>
            <person name="Bayram O."/>
            <person name="Benocci T."/>
            <person name="Braus-Stromeyer S.A."/>
            <person name="Caldana C."/>
            <person name="Canovas D."/>
            <person name="Cerqueira G.C."/>
            <person name="Chen F."/>
            <person name="Chen W."/>
            <person name="Choi C."/>
            <person name="Clum A."/>
            <person name="Dos Santos R.A."/>
            <person name="Damasio A.R."/>
            <person name="Diallinas G."/>
            <person name="Emri T."/>
            <person name="Fekete E."/>
            <person name="Flipphi M."/>
            <person name="Freyberg S."/>
            <person name="Gallo A."/>
            <person name="Gournas C."/>
            <person name="Habgood R."/>
            <person name="Hainaut M."/>
            <person name="Harispe M.L."/>
            <person name="Henrissat B."/>
            <person name="Hilden K.S."/>
            <person name="Hope R."/>
            <person name="Hossain A."/>
            <person name="Karabika E."/>
            <person name="Karaffa L."/>
            <person name="Karanyi Z."/>
            <person name="Krasevec N."/>
            <person name="Kuo A."/>
            <person name="Kusch H."/>
            <person name="LaButti K."/>
            <person name="Lagendijk E.L."/>
            <person name="Lapidus A."/>
            <person name="Levasseur A."/>
            <person name="Lindquist E."/>
            <person name="Lipzen A."/>
            <person name="Logrieco A.F."/>
            <person name="MacCabe A."/>
            <person name="Maekelae M.R."/>
            <person name="Malavazi I."/>
            <person name="Melin P."/>
            <person name="Meyer V."/>
            <person name="Mielnichuk N."/>
            <person name="Miskei M."/>
            <person name="Molnar A.P."/>
            <person name="Mule G."/>
            <person name="Ngan C.Y."/>
            <person name="Orejas M."/>
            <person name="Orosz E."/>
            <person name="Ouedraogo J.P."/>
            <person name="Overkamp K.M."/>
            <person name="Park H.-S."/>
            <person name="Perrone G."/>
            <person name="Piumi F."/>
            <person name="Punt P.J."/>
            <person name="Ram A.F."/>
            <person name="Ramon A."/>
            <person name="Rauscher S."/>
            <person name="Record E."/>
            <person name="Riano-Pachon D.M."/>
            <person name="Robert V."/>
            <person name="Roehrig J."/>
            <person name="Ruller R."/>
            <person name="Salamov A."/>
            <person name="Salih N.S."/>
            <person name="Samson R.A."/>
            <person name="Sandor E."/>
            <person name="Sanguinetti M."/>
            <person name="Schuetze T."/>
            <person name="Sepcic K."/>
            <person name="Shelest E."/>
            <person name="Sherlock G."/>
            <person name="Sophianopoulou V."/>
            <person name="Squina F.M."/>
            <person name="Sun H."/>
            <person name="Susca A."/>
            <person name="Todd R.B."/>
            <person name="Tsang A."/>
            <person name="Unkles S.E."/>
            <person name="van de Wiele N."/>
            <person name="van Rossen-Uffink D."/>
            <person name="Oliveira J.V."/>
            <person name="Vesth T.C."/>
            <person name="Visser J."/>
            <person name="Yu J.-H."/>
            <person name="Zhou M."/>
            <person name="Andersen M.R."/>
            <person name="Archer D.B."/>
            <person name="Baker S.E."/>
            <person name="Benoit I."/>
            <person name="Brakhage A.A."/>
            <person name="Braus G.H."/>
            <person name="Fischer R."/>
            <person name="Frisvad J.C."/>
            <person name="Goldman G.H."/>
            <person name="Houbraken J."/>
            <person name="Oakley B."/>
            <person name="Pocsi I."/>
            <person name="Scazzocchio C."/>
            <person name="Seiboth B."/>
            <person name="vanKuyk P.A."/>
            <person name="Wortman J."/>
            <person name="Dyer P.S."/>
            <person name="Grigoriev I.V."/>
        </authorList>
    </citation>
    <scope>NUCLEOTIDE SEQUENCE [LARGE SCALE GENOMIC DNA]</scope>
    <source>
        <strain evidence="4">CBS 583.65</strain>
    </source>
</reference>
<feature type="region of interest" description="Disordered" evidence="1">
    <location>
        <begin position="173"/>
        <end position="192"/>
    </location>
</feature>
<dbReference type="GeneID" id="63725487"/>
<evidence type="ECO:0000313" key="3">
    <source>
        <dbReference type="EMBL" id="OJI97092.1"/>
    </source>
</evidence>
<sequence>MILSHCLHSEEIRSPTLLLRNIRLIGLLFSPQRSRLPVLLRLLCKLYVASCFQPISGGICSQVRTPRSGQFIVKAQRVYPTDPTRYEVNEMTYRRRGCLVRPLSSAQPLLAPPLFRLRFLSPASGLFLFNVFYPLCFIYLFYFIFFPCSPSVVPHYLLGGFLHGQSGFRDSSISRSLSPPSLSENVGPKKSK</sequence>
<feature type="compositionally biased region" description="Low complexity" evidence="1">
    <location>
        <begin position="173"/>
        <end position="183"/>
    </location>
</feature>
<accession>A0A1L9P6H1</accession>
<name>A0A1L9P6H1_ASPVE</name>
<feature type="transmembrane region" description="Helical" evidence="2">
    <location>
        <begin position="126"/>
        <end position="145"/>
    </location>
</feature>
<keyword evidence="2" id="KW-1133">Transmembrane helix</keyword>
<evidence type="ECO:0000256" key="1">
    <source>
        <dbReference type="SAM" id="MobiDB-lite"/>
    </source>
</evidence>